<accession>A0A563E486</accession>
<protein>
    <submittedName>
        <fullName evidence="2">Uncharacterized protein</fullName>
    </submittedName>
</protein>
<name>A0A563E486_9MICO</name>
<reference evidence="2 3" key="1">
    <citation type="submission" date="2019-05" db="EMBL/GenBank/DDBJ databases">
        <authorList>
            <person name="Lee S.D."/>
        </authorList>
    </citation>
    <scope>NUCLEOTIDE SEQUENCE [LARGE SCALE GENOMIC DNA]</scope>
    <source>
        <strain evidence="2 3">C5-26</strain>
    </source>
</reference>
<feature type="coiled-coil region" evidence="1">
    <location>
        <begin position="820"/>
        <end position="911"/>
    </location>
</feature>
<evidence type="ECO:0000313" key="3">
    <source>
        <dbReference type="Proteomes" id="UP000320244"/>
    </source>
</evidence>
<evidence type="ECO:0000256" key="1">
    <source>
        <dbReference type="SAM" id="Coils"/>
    </source>
</evidence>
<dbReference type="SUPFAM" id="SSF57997">
    <property type="entry name" value="Tropomyosin"/>
    <property type="match status" value="1"/>
</dbReference>
<dbReference type="OrthoDB" id="3880612at2"/>
<evidence type="ECO:0000313" key="2">
    <source>
        <dbReference type="EMBL" id="TWP37119.1"/>
    </source>
</evidence>
<dbReference type="Gene3D" id="1.10.287.1490">
    <property type="match status" value="1"/>
</dbReference>
<organism evidence="2 3">
    <name type="scientific">Leekyejoonella antrihumi</name>
    <dbReference type="NCBI Taxonomy" id="1660198"/>
    <lineage>
        <taxon>Bacteria</taxon>
        <taxon>Bacillati</taxon>
        <taxon>Actinomycetota</taxon>
        <taxon>Actinomycetes</taxon>
        <taxon>Micrococcales</taxon>
        <taxon>Dermacoccaceae</taxon>
        <taxon>Leekyejoonella</taxon>
    </lineage>
</organism>
<dbReference type="AlphaFoldDB" id="A0A563E486"/>
<keyword evidence="1" id="KW-0175">Coiled coil</keyword>
<dbReference type="Proteomes" id="UP000320244">
    <property type="component" value="Unassembled WGS sequence"/>
</dbReference>
<dbReference type="RefSeq" id="WP_146315984.1">
    <property type="nucleotide sequence ID" value="NZ_VCQV01000007.1"/>
</dbReference>
<dbReference type="EMBL" id="VCQV01000007">
    <property type="protein sequence ID" value="TWP37119.1"/>
    <property type="molecule type" value="Genomic_DNA"/>
</dbReference>
<gene>
    <name evidence="2" type="ORF">FGL98_06780</name>
</gene>
<proteinExistence type="predicted"/>
<reference evidence="2 3" key="2">
    <citation type="submission" date="2019-08" db="EMBL/GenBank/DDBJ databases">
        <title>Jejuicoccus antrihumi gen. nov., sp. nov., a new member of the family Dermacoccaceae isolated from a cave.</title>
        <authorList>
            <person name="Schumann P."/>
            <person name="Kim I.S."/>
        </authorList>
    </citation>
    <scope>NUCLEOTIDE SEQUENCE [LARGE SCALE GENOMIC DNA]</scope>
    <source>
        <strain evidence="2 3">C5-26</strain>
    </source>
</reference>
<keyword evidence="3" id="KW-1185">Reference proteome</keyword>
<sequence length="1137" mass="115266">MTTTMPAPIAAPLPTVPGTAYTLPGVSWLSLQVQGTAGTLTVGSTSLAVQVTPPADGSPAQVRADLHQVTLGALIAAAGAADPLATLPPALVQAISPAAIASIGVSVDLAGHRLAGCDLTVDAVPSWAPGGVELDKFAVNVALTRTADGTGIDITGTATFAGAGVTLAISRDPAAMGAAAWSLHAGLAAGATLSASAVATAYGLSVPSSLPDLALSGCALDAALDGSAVSFTATSPTQWRVPVGPDGISVGQLAVAFDRTKAGSTGSVSGTVQLAGVNVPVTYAVPGGLTLHATIDTAAPFALIEDVVGAASVGALTLPPELVALTLTDVVLAIDVDKAELSFAATGPGFKRVQAVVRKGTSWGFALGIELDDDYRFSSLSPALTGLDTVHLPDALIVISSFDDTTFTFDELQPEAGTGVSEGVVLDGRLDLSGLGADKFLGEAHLDVKAQIGPSLADLELDAGVGDITITDGVVLKDAKFALHPDPENVSISVSGAVAVTIDSSRLEFIGGVSVVPNGISFFATMKGTWRDPFGAKGIALTDVSLQIGSDFEGVPSIGIAAGLTVGAFQGNAAVSFNSQNPAQSVLIVAFNHLSLMDVVETFCPTEVTADIPSDVQGTLAGVSLENVDLYVVPQDTSIGALNYKQGLRVGGTLHVAGFTATADVEVDQQNGIKAKGSLSPVVVGDVFSLTGTDPKDGPDLDIEVTATAVPKIAFDGQVNLLGVTAGASVSLSDSGFDFRCGGRVFELFSANVHSYGGNLQSGAGFMVHADLQQDFLSDLARRAAAVLQRAGADAQARIAAAQQGVSAAQVDVQRFSASVQSAQADLASAQADAQTQLQELSARVTQAQQALGAIDAQIGTTQAQIQAQRDAAAAQLTDLQQKLAAAQNSVNTLSGQVNGQQAQIDQLNGEIAWWNNWYNNLAWYDRAWGWTELGAEVGWRGTQVAGLELSIQALRGSLAAANGVLQLAQQAVNAALAAQASYPIDQDPRILALQGGQATAQLALQTAQSALAAAQQVTAAAISVASQALTGFQQQLGTATMVLQAANAALTQLNVAIGDVAAVSAYIAAHGLDSLLDVRTASFTGTLDATSGGSVTLDADVVFQGTEEQIHLTYDFHDLAAGAEALAKEVLPALPL</sequence>
<comment type="caution">
    <text evidence="2">The sequence shown here is derived from an EMBL/GenBank/DDBJ whole genome shotgun (WGS) entry which is preliminary data.</text>
</comment>